<feature type="region of interest" description="Disordered" evidence="13">
    <location>
        <begin position="123"/>
        <end position="192"/>
    </location>
</feature>
<gene>
    <name evidence="16" type="ORF">TSPGSL018_30397</name>
</gene>
<keyword evidence="10 14" id="KW-1133">Transmembrane helix</keyword>
<proteinExistence type="inferred from homology"/>
<keyword evidence="7 14" id="KW-0812">Transmembrane</keyword>
<feature type="region of interest" description="Disordered" evidence="13">
    <location>
        <begin position="80"/>
        <end position="111"/>
    </location>
</feature>
<sequence length="624" mass="67187">MACATTFSFLPKAIPLSSARTCNRVRERTIPKAAALQSEAKTLPKCANSKEFYFHSNASFPGHAWKRRRRFCCRVTSSEQELDGSSDSQDELVPGTSSEKPKERSRSTINNLNLILGIDEEAEKAAKEAKEEQQSEAAKGGASSEAWARSEEEKGADARQRPKSKEENVMEQAKKLMEEKSAEEGSSKGEQQQLRKDFEQLLQMLKPDGGIEKEDIKLLKDKVFGPLTFWVTETRPTDELDGYLIRGNLRAPAEEVYPEVIQRVQELFDGKYEILIVQDPNAEQTTDAAENIRPAFKLVPVANAYPPPQTAWQILVSVVLLTLTVGSSLQLGLVAEISKLPPETLQWLLDPDNLNRVDAVPPGLDNFDAVHYVESAIPIMLIVLGLQGVHEIGHRASALVNGTKLGPSFLIPNGQLGTFGSITQFKSMVRDLSELFDVSVAGPLAGGTASLAVFLTGLSLTSAALSSGATADLIPVPEQLLQGSLGLGQLTSLALGESGTSQVLVHPVLIAGWVGIYTTALNLLPVGCIDGGRITQAAFGKGTLAATSFLSYLALALGFVGGALSLPFGLYVLLIQRPSERYIQDSVTDVGESRKTLATVLLLLSTVVLLPNVPAVAESLLNST</sequence>
<evidence type="ECO:0000259" key="15">
    <source>
        <dbReference type="Pfam" id="PF02163"/>
    </source>
</evidence>
<accession>A0A061RQ58</accession>
<dbReference type="GO" id="GO:0009507">
    <property type="term" value="C:chloroplast"/>
    <property type="evidence" value="ECO:0007669"/>
    <property type="project" value="UniProtKB-SubCell"/>
</dbReference>
<feature type="compositionally biased region" description="Basic and acidic residues" evidence="13">
    <location>
        <begin position="123"/>
        <end position="133"/>
    </location>
</feature>
<evidence type="ECO:0000256" key="8">
    <source>
        <dbReference type="ARBA" id="ARBA00022801"/>
    </source>
</evidence>
<dbReference type="EMBL" id="GBEZ01013132">
    <property type="protein sequence ID" value="JAC72825.1"/>
    <property type="molecule type" value="Transcribed_RNA"/>
</dbReference>
<evidence type="ECO:0000313" key="16">
    <source>
        <dbReference type="EMBL" id="JAC72825.1"/>
    </source>
</evidence>
<evidence type="ECO:0000256" key="14">
    <source>
        <dbReference type="SAM" id="Phobius"/>
    </source>
</evidence>
<keyword evidence="11 16" id="KW-0482">Metalloprotease</keyword>
<organism evidence="16">
    <name type="scientific">Tetraselmis sp. GSL018</name>
    <dbReference type="NCBI Taxonomy" id="582737"/>
    <lineage>
        <taxon>Eukaryota</taxon>
        <taxon>Viridiplantae</taxon>
        <taxon>Chlorophyta</taxon>
        <taxon>core chlorophytes</taxon>
        <taxon>Chlorodendrophyceae</taxon>
        <taxon>Chlorodendrales</taxon>
        <taxon>Chlorodendraceae</taxon>
        <taxon>Tetraselmis</taxon>
    </lineage>
</organism>
<evidence type="ECO:0000256" key="12">
    <source>
        <dbReference type="ARBA" id="ARBA00023136"/>
    </source>
</evidence>
<keyword evidence="6 16" id="KW-0645">Protease</keyword>
<dbReference type="InterPro" id="IPR044838">
    <property type="entry name" value="EGY1-like"/>
</dbReference>
<dbReference type="Pfam" id="PF02163">
    <property type="entry name" value="Peptidase_M50"/>
    <property type="match status" value="1"/>
</dbReference>
<evidence type="ECO:0000256" key="1">
    <source>
        <dbReference type="ARBA" id="ARBA00004141"/>
    </source>
</evidence>
<evidence type="ECO:0000256" key="6">
    <source>
        <dbReference type="ARBA" id="ARBA00022670"/>
    </source>
</evidence>
<feature type="compositionally biased region" description="Low complexity" evidence="13">
    <location>
        <begin position="135"/>
        <end position="147"/>
    </location>
</feature>
<evidence type="ECO:0000256" key="10">
    <source>
        <dbReference type="ARBA" id="ARBA00022989"/>
    </source>
</evidence>
<reference evidence="16" key="1">
    <citation type="submission" date="2014-05" db="EMBL/GenBank/DDBJ databases">
        <title>The transcriptome of the halophilic microalga Tetraselmis sp. GSL018 isolated from the Great Salt Lake, Utah.</title>
        <authorList>
            <person name="Jinkerson R.E."/>
            <person name="D'Adamo S."/>
            <person name="Posewitz M.C."/>
        </authorList>
    </citation>
    <scope>NUCLEOTIDE SEQUENCE</scope>
    <source>
        <strain evidence="16">GSL018</strain>
    </source>
</reference>
<comment type="similarity">
    <text evidence="3">Belongs to the peptidase M50B family.</text>
</comment>
<dbReference type="AlphaFoldDB" id="A0A061RQ58"/>
<dbReference type="PANTHER" id="PTHR31412:SF0">
    <property type="entry name" value="ZINC METALLOPROTEASE EGY1, CHLOROPLASTIC-RELATED"/>
    <property type="match status" value="1"/>
</dbReference>
<dbReference type="GO" id="GO:0016020">
    <property type="term" value="C:membrane"/>
    <property type="evidence" value="ECO:0007669"/>
    <property type="project" value="UniProtKB-SubCell"/>
</dbReference>
<protein>
    <submittedName>
        <fullName evidence="16">Membrane associated metalloprotease</fullName>
    </submittedName>
</protein>
<keyword evidence="9" id="KW-0809">Transit peptide</keyword>
<evidence type="ECO:0000256" key="3">
    <source>
        <dbReference type="ARBA" id="ARBA00007931"/>
    </source>
</evidence>
<feature type="transmembrane region" description="Helical" evidence="14">
    <location>
        <begin position="596"/>
        <end position="617"/>
    </location>
</feature>
<dbReference type="GO" id="GO:0008237">
    <property type="term" value="F:metallopeptidase activity"/>
    <property type="evidence" value="ECO:0007669"/>
    <property type="project" value="UniProtKB-KW"/>
</dbReference>
<keyword evidence="12 14" id="KW-0472">Membrane</keyword>
<keyword evidence="8" id="KW-0378">Hydrolase</keyword>
<evidence type="ECO:0000256" key="5">
    <source>
        <dbReference type="ARBA" id="ARBA00022640"/>
    </source>
</evidence>
<name>A0A061RQ58_9CHLO</name>
<evidence type="ECO:0000256" key="13">
    <source>
        <dbReference type="SAM" id="MobiDB-lite"/>
    </source>
</evidence>
<feature type="transmembrane region" description="Helical" evidence="14">
    <location>
        <begin position="549"/>
        <end position="575"/>
    </location>
</feature>
<dbReference type="GO" id="GO:0006508">
    <property type="term" value="P:proteolysis"/>
    <property type="evidence" value="ECO:0007669"/>
    <property type="project" value="UniProtKB-KW"/>
</dbReference>
<dbReference type="InterPro" id="IPR008915">
    <property type="entry name" value="Peptidase_M50"/>
</dbReference>
<evidence type="ECO:0000256" key="11">
    <source>
        <dbReference type="ARBA" id="ARBA00023049"/>
    </source>
</evidence>
<dbReference type="CDD" id="cd06160">
    <property type="entry name" value="S2P-M50_like_2"/>
    <property type="match status" value="1"/>
</dbReference>
<evidence type="ECO:0000256" key="2">
    <source>
        <dbReference type="ARBA" id="ARBA00004229"/>
    </source>
</evidence>
<feature type="compositionally biased region" description="Acidic residues" evidence="13">
    <location>
        <begin position="80"/>
        <end position="90"/>
    </location>
</feature>
<feature type="compositionally biased region" description="Basic and acidic residues" evidence="13">
    <location>
        <begin position="148"/>
        <end position="192"/>
    </location>
</feature>
<evidence type="ECO:0000256" key="7">
    <source>
        <dbReference type="ARBA" id="ARBA00022692"/>
    </source>
</evidence>
<feature type="domain" description="Peptidase M50" evidence="15">
    <location>
        <begin position="380"/>
        <end position="540"/>
    </location>
</feature>
<keyword evidence="5" id="KW-0934">Plastid</keyword>
<comment type="subcellular location">
    <subcellularLocation>
        <location evidence="1">Membrane</location>
        <topology evidence="1">Multi-pass membrane protein</topology>
    </subcellularLocation>
    <subcellularLocation>
        <location evidence="2">Plastid</location>
        <location evidence="2">Chloroplast</location>
    </subcellularLocation>
</comment>
<evidence type="ECO:0000256" key="4">
    <source>
        <dbReference type="ARBA" id="ARBA00022528"/>
    </source>
</evidence>
<keyword evidence="4" id="KW-0150">Chloroplast</keyword>
<evidence type="ECO:0000256" key="9">
    <source>
        <dbReference type="ARBA" id="ARBA00022946"/>
    </source>
</evidence>
<dbReference type="PANTHER" id="PTHR31412">
    <property type="entry name" value="ZINC METALLOPROTEASE EGY1"/>
    <property type="match status" value="1"/>
</dbReference>
<feature type="non-terminal residue" evidence="16">
    <location>
        <position position="624"/>
    </location>
</feature>